<dbReference type="PATRIC" id="fig|28092.6.peg.4535"/>
<dbReference type="PIRSF" id="PIRSF003165">
    <property type="entry name" value="Chaperone_SicA"/>
    <property type="match status" value="1"/>
</dbReference>
<comment type="caution">
    <text evidence="3">The sequence shown here is derived from an EMBL/GenBank/DDBJ whole genome shotgun (WGS) entry which is preliminary data.</text>
</comment>
<evidence type="ECO:0000256" key="2">
    <source>
        <dbReference type="ARBA" id="ARBA00023186"/>
    </source>
</evidence>
<dbReference type="InterPro" id="IPR011716">
    <property type="entry name" value="TPR-3"/>
</dbReference>
<dbReference type="Pfam" id="PF07720">
    <property type="entry name" value="TPR_3"/>
    <property type="match status" value="2"/>
</dbReference>
<dbReference type="InterPro" id="IPR011990">
    <property type="entry name" value="TPR-like_helical_dom_sf"/>
</dbReference>
<dbReference type="PRINTS" id="PR01595">
    <property type="entry name" value="SYCDCHAPRONE"/>
</dbReference>
<dbReference type="NCBIfam" id="TIGR02552">
    <property type="entry name" value="LcrH_SycD"/>
    <property type="match status" value="1"/>
</dbReference>
<dbReference type="OrthoDB" id="8591320at2"/>
<keyword evidence="4" id="KW-1185">Reference proteome</keyword>
<proteinExistence type="inferred from homology"/>
<name>A0A0F5JXR9_9BURK</name>
<protein>
    <submittedName>
        <fullName evidence="3">Uncharacterized protein</fullName>
    </submittedName>
</protein>
<sequence>MSNIQHETHSDDVAELERLNRAVFTAIQKGATMKDLHGVTDAAMEGLYAYAYRFYQQGKLKEAESFFRFLFMYDFRCAEYPMGLAAVYQLRGEYVKAIEYYAIAGSLAKDDLRPIFHAAQCHLCLGNRAAARRNFEQVLAQAELPILRETAKSCLEVMAKDSSLTEAEPTGDMSSP</sequence>
<evidence type="ECO:0000313" key="4">
    <source>
        <dbReference type="Proteomes" id="UP000033618"/>
    </source>
</evidence>
<dbReference type="EMBL" id="LAQU01000025">
    <property type="protein sequence ID" value="KKB62057.1"/>
    <property type="molecule type" value="Genomic_DNA"/>
</dbReference>
<dbReference type="InterPro" id="IPR016379">
    <property type="entry name" value="T3SS_Ca_resp_chp_LcrH/SycD_sub"/>
</dbReference>
<accession>A0A0F5JXR9</accession>
<dbReference type="RefSeq" id="WP_046153695.1">
    <property type="nucleotide sequence ID" value="NZ_CADFGU010000002.1"/>
</dbReference>
<evidence type="ECO:0000256" key="1">
    <source>
        <dbReference type="ARBA" id="ARBA00010244"/>
    </source>
</evidence>
<gene>
    <name evidence="3" type="ORF">WM40_19330</name>
</gene>
<keyword evidence="2" id="KW-0143">Chaperone</keyword>
<dbReference type="InterPro" id="IPR005415">
    <property type="entry name" value="T3SS_Ca_resp_chp_LcrH/SycD"/>
</dbReference>
<dbReference type="Gene3D" id="1.25.40.10">
    <property type="entry name" value="Tetratricopeptide repeat domain"/>
    <property type="match status" value="1"/>
</dbReference>
<evidence type="ECO:0000313" key="3">
    <source>
        <dbReference type="EMBL" id="KKB62057.1"/>
    </source>
</evidence>
<dbReference type="SUPFAM" id="SSF48452">
    <property type="entry name" value="TPR-like"/>
    <property type="match status" value="1"/>
</dbReference>
<organism evidence="3 4">
    <name type="scientific">Robbsia andropogonis</name>
    <dbReference type="NCBI Taxonomy" id="28092"/>
    <lineage>
        <taxon>Bacteria</taxon>
        <taxon>Pseudomonadati</taxon>
        <taxon>Pseudomonadota</taxon>
        <taxon>Betaproteobacteria</taxon>
        <taxon>Burkholderiales</taxon>
        <taxon>Burkholderiaceae</taxon>
        <taxon>Robbsia</taxon>
    </lineage>
</organism>
<dbReference type="Proteomes" id="UP000033618">
    <property type="component" value="Unassembled WGS sequence"/>
</dbReference>
<dbReference type="AlphaFoldDB" id="A0A0F5JXR9"/>
<dbReference type="STRING" id="28092.WM40_19330"/>
<reference evidence="3 4" key="1">
    <citation type="submission" date="2015-03" db="EMBL/GenBank/DDBJ databases">
        <title>Draft Genome Sequence of Burkholderia andropogonis type strain ICMP2807, isolated from Sorghum bicolor.</title>
        <authorList>
            <person name="Lopes-Santos L."/>
            <person name="Castro D.B."/>
            <person name="Ottoboni L.M."/>
            <person name="Park D."/>
            <person name="Weirc B.S."/>
            <person name="Destefano S.A."/>
        </authorList>
    </citation>
    <scope>NUCLEOTIDE SEQUENCE [LARGE SCALE GENOMIC DNA]</scope>
    <source>
        <strain evidence="3 4">ICMP2807</strain>
    </source>
</reference>
<comment type="similarity">
    <text evidence="1">Belongs to the LcrH/SycD chaperone family.</text>
</comment>